<dbReference type="Pfam" id="PF00108">
    <property type="entry name" value="Thiolase_N"/>
    <property type="match status" value="1"/>
</dbReference>
<dbReference type="EMBL" id="CP122566">
    <property type="protein sequence ID" value="WGH93699.1"/>
    <property type="molecule type" value="Genomic_DNA"/>
</dbReference>
<dbReference type="Gene3D" id="3.40.47.10">
    <property type="match status" value="1"/>
</dbReference>
<evidence type="ECO:0000313" key="9">
    <source>
        <dbReference type="Proteomes" id="UP001224674"/>
    </source>
</evidence>
<accession>A0AAJ6AQ03</accession>
<dbReference type="InterPro" id="IPR002155">
    <property type="entry name" value="Thiolase"/>
</dbReference>
<name>A0AAJ6AQ03_9MICC</name>
<feature type="active site" description="Acyl-thioester intermediate" evidence="4">
    <location>
        <position position="107"/>
    </location>
</feature>
<reference evidence="8 9" key="1">
    <citation type="submission" date="2023-03" db="EMBL/GenBank/DDBJ databases">
        <title>Complete genome sequences of several Auritidibacter ignavus strains isolated from ear infections.</title>
        <authorList>
            <person name="Baehr T."/>
            <person name="Baumhoegger A.M."/>
        </authorList>
    </citation>
    <scope>NUCLEOTIDE SEQUENCE [LARGE SCALE GENOMIC DNA]</scope>
    <source>
        <strain evidence="8 9">BABAE-6</strain>
    </source>
</reference>
<dbReference type="AlphaFoldDB" id="A0AAJ6AQ03"/>
<dbReference type="EC" id="2.3.1.9" evidence="8"/>
<comment type="similarity">
    <text evidence="1 5">Belongs to the thiolase-like superfamily. Thiolase family.</text>
</comment>
<dbReference type="Proteomes" id="UP001224674">
    <property type="component" value="Chromosome"/>
</dbReference>
<feature type="active site" description="Proton acceptor" evidence="4">
    <location>
        <position position="431"/>
    </location>
</feature>
<dbReference type="PANTHER" id="PTHR42689:SF1">
    <property type="entry name" value="ACETYL-COA ACYLTRANSFERASE FADA2 (3-KETOACYL-COA THIOLASE) (BETA-KETOTHIOLASE)-RELATED"/>
    <property type="match status" value="1"/>
</dbReference>
<dbReference type="InterPro" id="IPR020617">
    <property type="entry name" value="Thiolase_C"/>
</dbReference>
<dbReference type="GO" id="GO:0003985">
    <property type="term" value="F:acetyl-CoA C-acetyltransferase activity"/>
    <property type="evidence" value="ECO:0007669"/>
    <property type="project" value="UniProtKB-EC"/>
</dbReference>
<feature type="active site" description="Proton acceptor" evidence="4">
    <location>
        <position position="400"/>
    </location>
</feature>
<dbReference type="CDD" id="cd00751">
    <property type="entry name" value="thiolase"/>
    <property type="match status" value="1"/>
</dbReference>
<dbReference type="Pfam" id="PF02803">
    <property type="entry name" value="Thiolase_C"/>
    <property type="match status" value="1"/>
</dbReference>
<dbReference type="RefSeq" id="WP_279675095.1">
    <property type="nucleotide sequence ID" value="NZ_CP122566.1"/>
</dbReference>
<keyword evidence="9" id="KW-1185">Reference proteome</keyword>
<dbReference type="InterPro" id="IPR050521">
    <property type="entry name" value="3-ketoacyl-CoA_Thiolase"/>
</dbReference>
<protein>
    <submittedName>
        <fullName evidence="8">Acetyl-CoA C-acetyltransferase</fullName>
        <ecNumber evidence="8">2.3.1.9</ecNumber>
    </submittedName>
</protein>
<dbReference type="NCBIfam" id="NF006740">
    <property type="entry name" value="PRK09268.1"/>
    <property type="match status" value="1"/>
</dbReference>
<evidence type="ECO:0000259" key="6">
    <source>
        <dbReference type="Pfam" id="PF00108"/>
    </source>
</evidence>
<evidence type="ECO:0000259" key="7">
    <source>
        <dbReference type="Pfam" id="PF02803"/>
    </source>
</evidence>
<dbReference type="InterPro" id="IPR020616">
    <property type="entry name" value="Thiolase_N"/>
</dbReference>
<dbReference type="InterPro" id="IPR016039">
    <property type="entry name" value="Thiolase-like"/>
</dbReference>
<organism evidence="8 9">
    <name type="scientific">Auritidibacter ignavus</name>
    <dbReference type="NCBI Taxonomy" id="678932"/>
    <lineage>
        <taxon>Bacteria</taxon>
        <taxon>Bacillati</taxon>
        <taxon>Actinomycetota</taxon>
        <taxon>Actinomycetes</taxon>
        <taxon>Micrococcales</taxon>
        <taxon>Micrococcaceae</taxon>
        <taxon>Auritidibacter</taxon>
    </lineage>
</organism>
<keyword evidence="2 5" id="KW-0808">Transferase</keyword>
<dbReference type="PIRSF" id="PIRSF000429">
    <property type="entry name" value="Ac-CoA_Ac_transf"/>
    <property type="match status" value="1"/>
</dbReference>
<dbReference type="NCBIfam" id="TIGR01930">
    <property type="entry name" value="AcCoA-C-Actrans"/>
    <property type="match status" value="1"/>
</dbReference>
<evidence type="ECO:0000256" key="5">
    <source>
        <dbReference type="RuleBase" id="RU003557"/>
    </source>
</evidence>
<evidence type="ECO:0000256" key="4">
    <source>
        <dbReference type="PIRSR" id="PIRSR000429-1"/>
    </source>
</evidence>
<evidence type="ECO:0000256" key="2">
    <source>
        <dbReference type="ARBA" id="ARBA00022679"/>
    </source>
</evidence>
<evidence type="ECO:0000313" key="8">
    <source>
        <dbReference type="EMBL" id="WGH93699.1"/>
    </source>
</evidence>
<evidence type="ECO:0000256" key="1">
    <source>
        <dbReference type="ARBA" id="ARBA00010982"/>
    </source>
</evidence>
<dbReference type="GO" id="GO:0005829">
    <property type="term" value="C:cytosol"/>
    <property type="evidence" value="ECO:0007669"/>
    <property type="project" value="TreeGrafter"/>
</dbReference>
<feature type="domain" description="Thiolase N-terminal" evidence="6">
    <location>
        <begin position="24"/>
        <end position="292"/>
    </location>
</feature>
<feature type="domain" description="Thiolase C-terminal" evidence="7">
    <location>
        <begin position="307"/>
        <end position="443"/>
    </location>
</feature>
<dbReference type="SUPFAM" id="SSF53901">
    <property type="entry name" value="Thiolase-like"/>
    <property type="match status" value="2"/>
</dbReference>
<evidence type="ECO:0000256" key="3">
    <source>
        <dbReference type="ARBA" id="ARBA00023315"/>
    </source>
</evidence>
<dbReference type="PANTHER" id="PTHR42689">
    <property type="entry name" value="ACETYL-COA ACYLTRANSFERASE FADA2 (3-KETOACYL-COA THIOLASE) (BETA-KETOTHIOLASE)-RELATED"/>
    <property type="match status" value="1"/>
</dbReference>
<keyword evidence="3 5" id="KW-0012">Acyltransferase</keyword>
<sequence length="445" mass="46592">MAEQHTTATSSPAAVAGGPLRPAVIIGGNRIPFARSQGAYATASNQDLLTSALEGLIARFGLQGERLGEVVAGAVMKHSSDFNLTRESVLGTALDPHTPATELQKACATGLEAIGQIANKIRLGQIDSGIGAGTDTTSDAPLAFNRGGRAAFMKLFRARSTKDKLAALASLRPKHFAPHAPTAGEPRTGLSMGDHQAMTTHAFGISRQAQDELALASHQNLAQAYDSGFFTDLMTSFRGLSEDNNLRRDSSMESLAKLKPVFGKQFGDEATMTAGNSTPLTDGAATVLLGTEQWATERSLPVWAEFLDFESGAVDFVDGAEGLLMAPTHAIPRMLARHGLRLQDFDYYEIHEAFAGTVLSTLAAFESDEYCREVLGLDGALGAIDRSKLNVHGSSLAAGHPFAATGPRIVASLSKTLHAHGTGSLGLISVCAAGGQGVVAIVKGR</sequence>
<gene>
    <name evidence="8" type="ORF">QDX21_02565</name>
</gene>
<proteinExistence type="inferred from homology"/>